<feature type="region of interest" description="Disordered" evidence="2">
    <location>
        <begin position="168"/>
        <end position="199"/>
    </location>
</feature>
<feature type="region of interest" description="Disordered" evidence="2">
    <location>
        <begin position="426"/>
        <end position="447"/>
    </location>
</feature>
<evidence type="ECO:0000256" key="2">
    <source>
        <dbReference type="SAM" id="MobiDB-lite"/>
    </source>
</evidence>
<accession>A0A5N6N3P9</accession>
<feature type="compositionally biased region" description="Polar residues" evidence="2">
    <location>
        <begin position="437"/>
        <end position="447"/>
    </location>
</feature>
<protein>
    <submittedName>
        <fullName evidence="3">Uncharacterized protein</fullName>
    </submittedName>
</protein>
<dbReference type="OrthoDB" id="10669435at2759"/>
<dbReference type="AlphaFoldDB" id="A0A5N6N3P9"/>
<evidence type="ECO:0000256" key="1">
    <source>
        <dbReference type="SAM" id="Coils"/>
    </source>
</evidence>
<sequence>MTQGSKVNMEFLTSLKNGVDVGSFDWCSYIVSCLQKTKLKWNGYQHYNGPLTFLLLLYAHDSYERANPKGKKMHAIRFNSNESLDKLDKELLNEPNINKVNLIEVKKSKKSKEWASMIRSKVKELDSFVVDVEKLITRCLQEIQTDDVILNPIEEWMSRFTKYNEMTKNKHKADKEGVENKQQEVHSQGDDANEAAASQEISQEISRSLLLELIDAVVKVEVETEAKKKEKMDENIHLQDVVNQEVGAIPQMVEPMSQISPTLMCDLIVKDLNQQDNIKEDDDKKGDGNLELVHQTQEISSTLMNDMIDAVNKVEIEIDSKKAELKEDKIATVHLQEDAVNQEGGAIPQMVEPISQISPTLMCDLIVKDNIKEDDDKKGDENLELVHQSQEISSTLMNDMIDAVNKVEIEIDSKKAELKEDKIASVHLPAHDKDQENTTSQETDQLSQEISHSLLGEMIDAVVKADVEICANLEGKVVGHDDEIDKQKSIQSTKKGKEIDDELILVKIEKRKPMVDKGKHTIKLFDALRSPYKQRVVQLDKEIVKVEERVSECIFAAQGEIWEHLFDTTFGDKVSRICFESLYPSEYVHAGIMTCWSVILNNHELYRSKDSPARLFCPCNMLGENNFKPRMRITELFINFEINI</sequence>
<keyword evidence="1" id="KW-0175">Coiled coil</keyword>
<feature type="compositionally biased region" description="Basic and acidic residues" evidence="2">
    <location>
        <begin position="168"/>
        <end position="189"/>
    </location>
</feature>
<proteinExistence type="predicted"/>
<name>A0A5N6N3P9_9ASTR</name>
<reference evidence="3 4" key="1">
    <citation type="submission" date="2019-05" db="EMBL/GenBank/DDBJ databases">
        <title>Mikania micrantha, genome provides insights into the molecular mechanism of rapid growth.</title>
        <authorList>
            <person name="Liu B."/>
        </authorList>
    </citation>
    <scope>NUCLEOTIDE SEQUENCE [LARGE SCALE GENOMIC DNA]</scope>
    <source>
        <strain evidence="3">NLD-2019</strain>
        <tissue evidence="3">Leaf</tissue>
    </source>
</reference>
<evidence type="ECO:0000313" key="4">
    <source>
        <dbReference type="Proteomes" id="UP000326396"/>
    </source>
</evidence>
<gene>
    <name evidence="3" type="ORF">E3N88_28936</name>
</gene>
<organism evidence="3 4">
    <name type="scientific">Mikania micrantha</name>
    <name type="common">bitter vine</name>
    <dbReference type="NCBI Taxonomy" id="192012"/>
    <lineage>
        <taxon>Eukaryota</taxon>
        <taxon>Viridiplantae</taxon>
        <taxon>Streptophyta</taxon>
        <taxon>Embryophyta</taxon>
        <taxon>Tracheophyta</taxon>
        <taxon>Spermatophyta</taxon>
        <taxon>Magnoliopsida</taxon>
        <taxon>eudicotyledons</taxon>
        <taxon>Gunneridae</taxon>
        <taxon>Pentapetalae</taxon>
        <taxon>asterids</taxon>
        <taxon>campanulids</taxon>
        <taxon>Asterales</taxon>
        <taxon>Asteraceae</taxon>
        <taxon>Asteroideae</taxon>
        <taxon>Heliantheae alliance</taxon>
        <taxon>Eupatorieae</taxon>
        <taxon>Mikania</taxon>
    </lineage>
</organism>
<keyword evidence="4" id="KW-1185">Reference proteome</keyword>
<feature type="coiled-coil region" evidence="1">
    <location>
        <begin position="397"/>
        <end position="424"/>
    </location>
</feature>
<dbReference type="EMBL" id="SZYD01000014">
    <property type="protein sequence ID" value="KAD4180345.1"/>
    <property type="molecule type" value="Genomic_DNA"/>
</dbReference>
<evidence type="ECO:0000313" key="3">
    <source>
        <dbReference type="EMBL" id="KAD4180345.1"/>
    </source>
</evidence>
<comment type="caution">
    <text evidence="3">The sequence shown here is derived from an EMBL/GenBank/DDBJ whole genome shotgun (WGS) entry which is preliminary data.</text>
</comment>
<feature type="compositionally biased region" description="Basic and acidic residues" evidence="2">
    <location>
        <begin position="426"/>
        <end position="436"/>
    </location>
</feature>
<dbReference type="Proteomes" id="UP000326396">
    <property type="component" value="Linkage Group LG4"/>
</dbReference>
<feature type="coiled-coil region" evidence="1">
    <location>
        <begin position="304"/>
        <end position="331"/>
    </location>
</feature>